<feature type="coiled-coil region" evidence="4">
    <location>
        <begin position="717"/>
        <end position="803"/>
    </location>
</feature>
<dbReference type="InterPro" id="IPR003395">
    <property type="entry name" value="RecF/RecN/SMC_N"/>
</dbReference>
<dbReference type="Proteomes" id="UP001219525">
    <property type="component" value="Unassembled WGS sequence"/>
</dbReference>
<feature type="compositionally biased region" description="Acidic residues" evidence="5">
    <location>
        <begin position="62"/>
        <end position="73"/>
    </location>
</feature>
<keyword evidence="3 4" id="KW-0175">Coiled coil</keyword>
<dbReference type="PANTHER" id="PTHR45916">
    <property type="entry name" value="STRUCTURAL MAINTENANCE OF CHROMOSOMES PROTEIN 5"/>
    <property type="match status" value="1"/>
</dbReference>
<feature type="coiled-coil region" evidence="4">
    <location>
        <begin position="355"/>
        <end position="484"/>
    </location>
</feature>
<feature type="coiled-coil region" evidence="4">
    <location>
        <begin position="942"/>
        <end position="993"/>
    </location>
</feature>
<dbReference type="Gene3D" id="3.40.50.300">
    <property type="entry name" value="P-loop containing nucleotide triphosphate hydrolases"/>
    <property type="match status" value="2"/>
</dbReference>
<feature type="compositionally biased region" description="Basic and acidic residues" evidence="5">
    <location>
        <begin position="20"/>
        <end position="42"/>
    </location>
</feature>
<dbReference type="Pfam" id="PF02463">
    <property type="entry name" value="SMC_N"/>
    <property type="match status" value="1"/>
</dbReference>
<evidence type="ECO:0000256" key="4">
    <source>
        <dbReference type="SAM" id="Coils"/>
    </source>
</evidence>
<keyword evidence="7" id="KW-0378">Hydrolase</keyword>
<proteinExistence type="inferred from homology"/>
<evidence type="ECO:0000256" key="5">
    <source>
        <dbReference type="SAM" id="MobiDB-lite"/>
    </source>
</evidence>
<dbReference type="GO" id="GO:0005634">
    <property type="term" value="C:nucleus"/>
    <property type="evidence" value="ECO:0007669"/>
    <property type="project" value="TreeGrafter"/>
</dbReference>
<feature type="region of interest" description="Disordered" evidence="5">
    <location>
        <begin position="1"/>
        <end position="87"/>
    </location>
</feature>
<dbReference type="AlphaFoldDB" id="A0AAD6YTP8"/>
<keyword evidence="8" id="KW-1185">Reference proteome</keyword>
<evidence type="ECO:0000259" key="6">
    <source>
        <dbReference type="Pfam" id="PF02463"/>
    </source>
</evidence>
<name>A0AAD6YTP8_9AGAR</name>
<gene>
    <name evidence="7" type="ORF">GGX14DRAFT_414165</name>
</gene>
<dbReference type="GO" id="GO:0030915">
    <property type="term" value="C:Smc5-Smc6 complex"/>
    <property type="evidence" value="ECO:0007669"/>
    <property type="project" value="TreeGrafter"/>
</dbReference>
<dbReference type="SUPFAM" id="SSF52540">
    <property type="entry name" value="P-loop containing nucleoside triphosphate hydrolases"/>
    <property type="match status" value="1"/>
</dbReference>
<reference evidence="7" key="1">
    <citation type="submission" date="2023-03" db="EMBL/GenBank/DDBJ databases">
        <title>Massive genome expansion in bonnet fungi (Mycena s.s.) driven by repeated elements and novel gene families across ecological guilds.</title>
        <authorList>
            <consortium name="Lawrence Berkeley National Laboratory"/>
            <person name="Harder C.B."/>
            <person name="Miyauchi S."/>
            <person name="Viragh M."/>
            <person name="Kuo A."/>
            <person name="Thoen E."/>
            <person name="Andreopoulos B."/>
            <person name="Lu D."/>
            <person name="Skrede I."/>
            <person name="Drula E."/>
            <person name="Henrissat B."/>
            <person name="Morin E."/>
            <person name="Kohler A."/>
            <person name="Barry K."/>
            <person name="LaButti K."/>
            <person name="Morin E."/>
            <person name="Salamov A."/>
            <person name="Lipzen A."/>
            <person name="Mereny Z."/>
            <person name="Hegedus B."/>
            <person name="Baldrian P."/>
            <person name="Stursova M."/>
            <person name="Weitz H."/>
            <person name="Taylor A."/>
            <person name="Grigoriev I.V."/>
            <person name="Nagy L.G."/>
            <person name="Martin F."/>
            <person name="Kauserud H."/>
        </authorList>
    </citation>
    <scope>NUCLEOTIDE SEQUENCE</scope>
    <source>
        <strain evidence="7">9144</strain>
    </source>
</reference>
<dbReference type="GO" id="GO:0000724">
    <property type="term" value="P:double-strand break repair via homologous recombination"/>
    <property type="evidence" value="ECO:0007669"/>
    <property type="project" value="TreeGrafter"/>
</dbReference>
<sequence length="1177" mass="133920">MVRRVDTSDEDTNAQTPVKVKAEKTKIEKGKGKVQQDEERSPKGAKRARVNDAGDAIQRDQEQDENGEEEEQEATPPPKRVKTLPRDVDGYIPGSIVRIQLRNFVTYDAVEFRPGPYLNMILGPNGTGKSSIACAICLGLNWSPAILGRAKELQSFVKIGADTGHIEIELKGAAGQRNLVIRRNLSAKSKGSSFTLNGHSATGNEITQRVSQLNVQVGNLCSFLPQDKVSSFAAMSPVGLLHETENAAGDERLKVWHSTLIDDGKKLKAMNETIQTETSTMRQLQQRNDQIERDVQRYKERKAIEHAMSLLRVLIPIQHYRESRDEFLDLKRLQRMQHLKVLRLKDRNRPAHEFLDKLDKEHQALNEERESMKKKLREALAKVEQRTKKSQKLETEFETVQSDLLHLKSSEKTRQNTIKKTEAEIAKIQEELAVEVKMESDTDLRTEKNALTAAFGATSYGADLRALERRKEALESRRKTNERNENEGRRQLKDLDSVDSIRLNKLGNWDPAVADTVRWLRANKDKFKMQVFEPPAISVSVPDKGFAAAVESCFSGASFRMFVCQCDEDYKTLNNLINDNPGLGRSVRVPTWFRPPDERDLQPPPMSREELDDLGFDGYAIDYVDCPEGLKWYLKRELGLHRAAISRRGVRDLDRASKLVMRPDSRGRCPNTNYFDRETMHQVQRSKYGNREIISSALPLKAVKNFGGDSQVNPAEKQRVDEILQRCKEEASEITEEDRAIGMEGKRLGLLLKEHKAQVKAVDDRLAAIQKEIGKRIKQEKKLEAAQQTLANAKNQGNAVEKGAKLRKRLMDITRQRVRYIAEAVDLSRDVITEQQRATTLGLYYLQVGAKMRVLKELCDRKDAKYVAALAEFNKIDEQFMKKKEETKRLLAASKDVLSNLPEEVVDEYEVIEKRRNAYDKAVLQAKEAGTEAPEPEEGIDLRTTEELRTELETQEANLEMNMNTNPGVVEQYEKRKREIEVLDKSIDSKQREAGRVEKSIKLARDNWEPALRSLVASIGKKFSAAFDRIGCAGEIRVREEEAYDQWAIDILVKFRDTEKLQLLTAHRQSGGERSLTTILYLMSLTEEARAPFSLVDEINQGMDQRAERMVHNSMVEVTCKPDSAQYFLITPKLLPDLEYHDRMKVLCVNNGEWLPEESGLGNMMSMIDAYVAKSGT</sequence>
<organism evidence="7 8">
    <name type="scientific">Mycena pura</name>
    <dbReference type="NCBI Taxonomy" id="153505"/>
    <lineage>
        <taxon>Eukaryota</taxon>
        <taxon>Fungi</taxon>
        <taxon>Dikarya</taxon>
        <taxon>Basidiomycota</taxon>
        <taxon>Agaricomycotina</taxon>
        <taxon>Agaricomycetes</taxon>
        <taxon>Agaricomycetidae</taxon>
        <taxon>Agaricales</taxon>
        <taxon>Marasmiineae</taxon>
        <taxon>Mycenaceae</taxon>
        <taxon>Mycena</taxon>
    </lineage>
</organism>
<dbReference type="GO" id="GO:0003697">
    <property type="term" value="F:single-stranded DNA binding"/>
    <property type="evidence" value="ECO:0007669"/>
    <property type="project" value="TreeGrafter"/>
</dbReference>
<feature type="domain" description="RecF/RecN/SMC N-terminal" evidence="6">
    <location>
        <begin position="96"/>
        <end position="1131"/>
    </location>
</feature>
<evidence type="ECO:0000313" key="8">
    <source>
        <dbReference type="Proteomes" id="UP001219525"/>
    </source>
</evidence>
<comment type="caution">
    <text evidence="7">The sequence shown here is derived from an EMBL/GenBank/DDBJ whole genome shotgun (WGS) entry which is preliminary data.</text>
</comment>
<dbReference type="PANTHER" id="PTHR45916:SF1">
    <property type="entry name" value="STRUCTURAL MAINTENANCE OF CHROMOSOMES PROTEIN 5"/>
    <property type="match status" value="1"/>
</dbReference>
<feature type="compositionally biased region" description="Basic and acidic residues" evidence="5">
    <location>
        <begin position="49"/>
        <end position="61"/>
    </location>
</feature>
<dbReference type="GO" id="GO:0016787">
    <property type="term" value="F:hydrolase activity"/>
    <property type="evidence" value="ECO:0007669"/>
    <property type="project" value="UniProtKB-KW"/>
</dbReference>
<feature type="coiled-coil region" evidence="4">
    <location>
        <begin position="267"/>
        <end position="301"/>
    </location>
</feature>
<dbReference type="EMBL" id="JARJCW010000002">
    <property type="protein sequence ID" value="KAJ7228665.1"/>
    <property type="molecule type" value="Genomic_DNA"/>
</dbReference>
<evidence type="ECO:0000256" key="1">
    <source>
        <dbReference type="ARBA" id="ARBA00010171"/>
    </source>
</evidence>
<dbReference type="InterPro" id="IPR027417">
    <property type="entry name" value="P-loop_NTPase"/>
</dbReference>
<accession>A0AAD6YTP8</accession>
<evidence type="ECO:0000313" key="7">
    <source>
        <dbReference type="EMBL" id="KAJ7228665.1"/>
    </source>
</evidence>
<protein>
    <recommendedName>
        <fullName evidence="2">Structural maintenance of chromosomes protein 5</fullName>
    </recommendedName>
</protein>
<evidence type="ECO:0000256" key="3">
    <source>
        <dbReference type="ARBA" id="ARBA00023054"/>
    </source>
</evidence>
<comment type="similarity">
    <text evidence="1">Belongs to the SMC family. SMC5 subfamily.</text>
</comment>
<evidence type="ECO:0000256" key="2">
    <source>
        <dbReference type="ARBA" id="ARBA00018687"/>
    </source>
</evidence>